<keyword evidence="1" id="KW-0732">Signal</keyword>
<feature type="domain" description="Dipeptidylpeptidase IV N-terminal" evidence="3">
    <location>
        <begin position="119"/>
        <end position="497"/>
    </location>
</feature>
<evidence type="ECO:0000259" key="2">
    <source>
        <dbReference type="Pfam" id="PF00326"/>
    </source>
</evidence>
<dbReference type="PANTHER" id="PTHR11731">
    <property type="entry name" value="PROTEASE FAMILY S9B,C DIPEPTIDYL-PEPTIDASE IV-RELATED"/>
    <property type="match status" value="1"/>
</dbReference>
<dbReference type="EMBL" id="CAXAJV020001293">
    <property type="protein sequence ID" value="CAL7943998.1"/>
    <property type="molecule type" value="Genomic_DNA"/>
</dbReference>
<dbReference type="Pfam" id="PF00326">
    <property type="entry name" value="Peptidase_S9"/>
    <property type="match status" value="1"/>
</dbReference>
<dbReference type="Proteomes" id="UP001642520">
    <property type="component" value="Unassembled WGS sequence"/>
</dbReference>
<organism evidence="4 5">
    <name type="scientific">Xylocopa violacea</name>
    <name type="common">Violet carpenter bee</name>
    <name type="synonym">Apis violacea</name>
    <dbReference type="NCBI Taxonomy" id="135666"/>
    <lineage>
        <taxon>Eukaryota</taxon>
        <taxon>Metazoa</taxon>
        <taxon>Ecdysozoa</taxon>
        <taxon>Arthropoda</taxon>
        <taxon>Hexapoda</taxon>
        <taxon>Insecta</taxon>
        <taxon>Pterygota</taxon>
        <taxon>Neoptera</taxon>
        <taxon>Endopterygota</taxon>
        <taxon>Hymenoptera</taxon>
        <taxon>Apocrita</taxon>
        <taxon>Aculeata</taxon>
        <taxon>Apoidea</taxon>
        <taxon>Anthophila</taxon>
        <taxon>Apidae</taxon>
        <taxon>Xylocopa</taxon>
        <taxon>Xylocopa</taxon>
    </lineage>
</organism>
<proteinExistence type="predicted"/>
<dbReference type="SUPFAM" id="SSF53474">
    <property type="entry name" value="alpha/beta-Hydrolases"/>
    <property type="match status" value="1"/>
</dbReference>
<protein>
    <recommendedName>
        <fullName evidence="6">Venom dipeptidyl peptidase 4</fullName>
    </recommendedName>
</protein>
<evidence type="ECO:0008006" key="6">
    <source>
        <dbReference type="Google" id="ProtNLM"/>
    </source>
</evidence>
<gene>
    <name evidence="4" type="ORF">XYLVIOL_LOCUS6417</name>
</gene>
<evidence type="ECO:0000313" key="4">
    <source>
        <dbReference type="EMBL" id="CAL7943998.1"/>
    </source>
</evidence>
<name>A0ABP1NWH8_XYLVO</name>
<dbReference type="InterPro" id="IPR029058">
    <property type="entry name" value="AB_hydrolase_fold"/>
</dbReference>
<evidence type="ECO:0000256" key="1">
    <source>
        <dbReference type="SAM" id="SignalP"/>
    </source>
</evidence>
<evidence type="ECO:0000259" key="3">
    <source>
        <dbReference type="Pfam" id="PF00930"/>
    </source>
</evidence>
<dbReference type="InterPro" id="IPR050278">
    <property type="entry name" value="Serine_Prot_S9B/DPPIV"/>
</dbReference>
<dbReference type="PANTHER" id="PTHR11731:SF154">
    <property type="entry name" value="VENOM DIPEPTIDYL PEPTIDASE 4-LIKE PROTEIN"/>
    <property type="match status" value="1"/>
</dbReference>
<dbReference type="Gene3D" id="2.140.10.30">
    <property type="entry name" value="Dipeptidylpeptidase IV, N-terminal domain"/>
    <property type="match status" value="1"/>
</dbReference>
<evidence type="ECO:0000313" key="5">
    <source>
        <dbReference type="Proteomes" id="UP001642520"/>
    </source>
</evidence>
<dbReference type="SUPFAM" id="SSF82171">
    <property type="entry name" value="DPP6 N-terminal domain-like"/>
    <property type="match status" value="1"/>
</dbReference>
<feature type="domain" description="Peptidase S9 prolyl oligopeptidase catalytic" evidence="2">
    <location>
        <begin position="581"/>
        <end position="784"/>
    </location>
</feature>
<sequence length="789" mass="89353">MPWNRVLLLLQLAVALLLAHGSPLVLVAGKSIPRVIDKGFGRHERSEEGAKVPFNLEETYDQSFRANNFNGTWRTDTNILYADDYAGDIRQFDVATGISSVLMDSAVAADYDKPTVSFSFDNSFVLICYDYISGFRYSTYQRCVAYNTKTRAYKKIANGDRIPLTKWSPTKNALIYVHKNDIYYEVFSNGGSDIRRITNTGVPGQIYNGVPDWVYEVEIIRALMALEEVLASSSAAWLSPNGRHLAFATFNDTDVREMVIPKYGEPGSLKDQYPKNVKIKYPKAGSPNPVVSLSLIDLDDRSSKPINLQSPIDIVGVDHVLYTVNWRKEGQVVATWTNRVQNTAQIVLYDTKGNANNIYYEKETEGWLRIQPPLYHNQYVIVAKLQDSGTSAERFQHATRFLYKDGRLSDETDLTPGPSEVISILAVDHARERLYYLATEPDNPSHRNLYSVQFEGNEAPVCVSCNVITPEGNRCTYAYAYFSTDSSNYALSCSGPDPVYIVIMDANHKQLYTWEENRALRRKVAARKQPVIKNLCVFANGHKNKVRLYLPPDFDETKSHPLLINVYAGPNTIRITEEATFGFESYLVTNRSIIFGRIDGRGSAYKGSKMLFEIYRKLGTVEIEDQIAVTKILQQTYSWIDRNRTAIWGWSYGGFSTAMVLATDSESVFKCGISVAPVTSWIYYDSLYTERFMGLPTPEDNLEGYNRTDVTRRVEGIRGKKYMLIHGTGDDNVHYQQALVLGEALVEADIMFEQQSYTDEAHALSGVFPHLYHTMDRFWASCFGYSHVH</sequence>
<reference evidence="4 5" key="1">
    <citation type="submission" date="2024-08" db="EMBL/GenBank/DDBJ databases">
        <authorList>
            <person name="Will J Nash"/>
            <person name="Angela Man"/>
            <person name="Seanna McTaggart"/>
            <person name="Kendall Baker"/>
            <person name="Tom Barker"/>
            <person name="Leah Catchpole"/>
            <person name="Alex Durrant"/>
            <person name="Karim Gharbi"/>
            <person name="Naomi Irish"/>
            <person name="Gemy Kaithakottil"/>
            <person name="Debby Ku"/>
            <person name="Aaliyah Providence"/>
            <person name="Felix Shaw"/>
            <person name="David Swarbreck"/>
            <person name="Chris Watkins"/>
            <person name="Ann M. McCartney"/>
            <person name="Giulio Formenti"/>
            <person name="Alice Mouton"/>
            <person name="Noel Vella"/>
            <person name="Bjorn M von Reumont"/>
            <person name="Adriana Vella"/>
            <person name="Wilfried Haerty"/>
        </authorList>
    </citation>
    <scope>NUCLEOTIDE SEQUENCE [LARGE SCALE GENOMIC DNA]</scope>
</reference>
<dbReference type="InterPro" id="IPR001375">
    <property type="entry name" value="Peptidase_S9_cat"/>
</dbReference>
<dbReference type="Pfam" id="PF00930">
    <property type="entry name" value="DPPIV_N"/>
    <property type="match status" value="1"/>
</dbReference>
<dbReference type="InterPro" id="IPR002469">
    <property type="entry name" value="Peptidase_S9B_N"/>
</dbReference>
<dbReference type="Gene3D" id="3.40.50.1820">
    <property type="entry name" value="alpha/beta hydrolase"/>
    <property type="match status" value="1"/>
</dbReference>
<accession>A0ABP1NWH8</accession>
<comment type="caution">
    <text evidence="4">The sequence shown here is derived from an EMBL/GenBank/DDBJ whole genome shotgun (WGS) entry which is preliminary data.</text>
</comment>
<feature type="signal peptide" evidence="1">
    <location>
        <begin position="1"/>
        <end position="21"/>
    </location>
</feature>
<keyword evidence="5" id="KW-1185">Reference proteome</keyword>
<feature type="chain" id="PRO_5046177732" description="Venom dipeptidyl peptidase 4" evidence="1">
    <location>
        <begin position="22"/>
        <end position="789"/>
    </location>
</feature>